<gene>
    <name evidence="2" type="ORF">RHGRI_010834</name>
</gene>
<dbReference type="Gene3D" id="2.130.10.10">
    <property type="entry name" value="YVTN repeat-like/Quinoprotein amine dehydrogenase"/>
    <property type="match status" value="1"/>
</dbReference>
<protein>
    <recommendedName>
        <fullName evidence="1">Nucleolar protein 10-like N-terminal domain-containing protein</fullName>
    </recommendedName>
</protein>
<dbReference type="Proteomes" id="UP000823749">
    <property type="component" value="Chromosome 4"/>
</dbReference>
<keyword evidence="3" id="KW-1185">Reference proteome</keyword>
<organism evidence="2 3">
    <name type="scientific">Rhododendron griersonianum</name>
    <dbReference type="NCBI Taxonomy" id="479676"/>
    <lineage>
        <taxon>Eukaryota</taxon>
        <taxon>Viridiplantae</taxon>
        <taxon>Streptophyta</taxon>
        <taxon>Embryophyta</taxon>
        <taxon>Tracheophyta</taxon>
        <taxon>Spermatophyta</taxon>
        <taxon>Magnoliopsida</taxon>
        <taxon>eudicotyledons</taxon>
        <taxon>Gunneridae</taxon>
        <taxon>Pentapetalae</taxon>
        <taxon>asterids</taxon>
        <taxon>Ericales</taxon>
        <taxon>Ericaceae</taxon>
        <taxon>Ericoideae</taxon>
        <taxon>Rhodoreae</taxon>
        <taxon>Rhododendron</taxon>
    </lineage>
</organism>
<name>A0AAV6KKI0_9ERIC</name>
<evidence type="ECO:0000313" key="2">
    <source>
        <dbReference type="EMBL" id="KAG5552860.1"/>
    </source>
</evidence>
<sequence>MLISRESNNRRPKPHKEIEPPIISSELKFLTSYRSRKKGRFLSSQSPAVNAVTRSKRHGLVACHGEDSAVECFDMRVRFLVGRINVVAPAGDIDQKKMLSFRFQLVIRNALTMPTDLQKVTAVEFDGEGCNLMAVGSSAGKVLIYDLRSSQSQPMRAKDHM</sequence>
<reference evidence="2" key="1">
    <citation type="submission" date="2020-08" db="EMBL/GenBank/DDBJ databases">
        <title>Plant Genome Project.</title>
        <authorList>
            <person name="Zhang R.-G."/>
        </authorList>
    </citation>
    <scope>NUCLEOTIDE SEQUENCE</scope>
    <source>
        <strain evidence="2">WSP0</strain>
        <tissue evidence="2">Leaf</tissue>
    </source>
</reference>
<dbReference type="AlphaFoldDB" id="A0AAV6KKI0"/>
<comment type="caution">
    <text evidence="2">The sequence shown here is derived from an EMBL/GenBank/DDBJ whole genome shotgun (WGS) entry which is preliminary data.</text>
</comment>
<accession>A0AAV6KKI0</accession>
<dbReference type="GO" id="GO:0000462">
    <property type="term" value="P:maturation of SSU-rRNA from tricistronic rRNA transcript (SSU-rRNA, 5.8S rRNA, LSU-rRNA)"/>
    <property type="evidence" value="ECO:0007669"/>
    <property type="project" value="TreeGrafter"/>
</dbReference>
<dbReference type="EMBL" id="JACTNZ010000004">
    <property type="protein sequence ID" value="KAG5552860.1"/>
    <property type="molecule type" value="Genomic_DNA"/>
</dbReference>
<feature type="domain" description="Nucleolar protein 10-like N-terminal" evidence="1">
    <location>
        <begin position="46"/>
        <end position="161"/>
    </location>
</feature>
<evidence type="ECO:0000259" key="1">
    <source>
        <dbReference type="Pfam" id="PF23098"/>
    </source>
</evidence>
<dbReference type="PANTHER" id="PTHR14927:SF0">
    <property type="entry name" value="NUCLEOLAR PROTEIN 10"/>
    <property type="match status" value="1"/>
</dbReference>
<dbReference type="InterPro" id="IPR040382">
    <property type="entry name" value="NOL10/Enp2"/>
</dbReference>
<dbReference type="SUPFAM" id="SSF50978">
    <property type="entry name" value="WD40 repeat-like"/>
    <property type="match status" value="1"/>
</dbReference>
<proteinExistence type="predicted"/>
<dbReference type="Pfam" id="PF23098">
    <property type="entry name" value="Beta-prop_NOL10_N"/>
    <property type="match status" value="1"/>
</dbReference>
<dbReference type="InterPro" id="IPR056551">
    <property type="entry name" value="Beta-prop_NOL10_N"/>
</dbReference>
<dbReference type="GO" id="GO:0032040">
    <property type="term" value="C:small-subunit processome"/>
    <property type="evidence" value="ECO:0007669"/>
    <property type="project" value="TreeGrafter"/>
</dbReference>
<dbReference type="PANTHER" id="PTHR14927">
    <property type="entry name" value="NUCLEOLAR PROTEIN 10"/>
    <property type="match status" value="1"/>
</dbReference>
<dbReference type="GO" id="GO:0030686">
    <property type="term" value="C:90S preribosome"/>
    <property type="evidence" value="ECO:0007669"/>
    <property type="project" value="TreeGrafter"/>
</dbReference>
<dbReference type="InterPro" id="IPR036322">
    <property type="entry name" value="WD40_repeat_dom_sf"/>
</dbReference>
<dbReference type="InterPro" id="IPR015943">
    <property type="entry name" value="WD40/YVTN_repeat-like_dom_sf"/>
</dbReference>
<evidence type="ECO:0000313" key="3">
    <source>
        <dbReference type="Proteomes" id="UP000823749"/>
    </source>
</evidence>